<dbReference type="Proteomes" id="UP000616151">
    <property type="component" value="Unassembled WGS sequence"/>
</dbReference>
<accession>A0ACC5R4P4</accession>
<comment type="caution">
    <text evidence="1">The sequence shown here is derived from an EMBL/GenBank/DDBJ whole genome shotgun (WGS) entry which is preliminary data.</text>
</comment>
<sequence>MTKEFQDQVAVVTGAAQGLGAAVSTLLARQGATVFLVDLNGKGAEAQAERLRGEGASAHGFGVDAADESALEGFRAEIAARSEGRLDILVNNAGGWRYGRAHEITLSDWDWTFRTNVTVPFLTTRALMPLMIERKYGRIVNVASTDAYRPKPALPHYAAAKAAVVSLTKSLAEELAPHQILVNGVSPGPIATETAKSQSWLAERIKTIPIGRAAEPEDIAEVILFLASPRNRFVVGETVIANGGILMAG</sequence>
<reference evidence="1" key="1">
    <citation type="submission" date="2021-01" db="EMBL/GenBank/DDBJ databases">
        <authorList>
            <person name="Sun Q."/>
        </authorList>
    </citation>
    <scope>NUCLEOTIDE SEQUENCE</scope>
    <source>
        <strain evidence="1">YIM B02566</strain>
    </source>
</reference>
<name>A0ACC5R4P4_9HYPH</name>
<evidence type="ECO:0000313" key="2">
    <source>
        <dbReference type="Proteomes" id="UP000616151"/>
    </source>
</evidence>
<proteinExistence type="predicted"/>
<organism evidence="1 2">
    <name type="scientific">Taklimakanibacter albus</name>
    <dbReference type="NCBI Taxonomy" id="2800327"/>
    <lineage>
        <taxon>Bacteria</taxon>
        <taxon>Pseudomonadati</taxon>
        <taxon>Pseudomonadota</taxon>
        <taxon>Alphaproteobacteria</taxon>
        <taxon>Hyphomicrobiales</taxon>
        <taxon>Aestuariivirgaceae</taxon>
        <taxon>Taklimakanibacter</taxon>
    </lineage>
</organism>
<gene>
    <name evidence="1" type="ORF">JHL16_14710</name>
</gene>
<protein>
    <submittedName>
        <fullName evidence="1">SDR family oxidoreductase</fullName>
    </submittedName>
</protein>
<evidence type="ECO:0000313" key="1">
    <source>
        <dbReference type="EMBL" id="MBK1867607.1"/>
    </source>
</evidence>
<dbReference type="EMBL" id="JAENHL010000007">
    <property type="protein sequence ID" value="MBK1867607.1"/>
    <property type="molecule type" value="Genomic_DNA"/>
</dbReference>
<keyword evidence="2" id="KW-1185">Reference proteome</keyword>